<evidence type="ECO:0000313" key="6">
    <source>
        <dbReference type="Proteomes" id="UP000662939"/>
    </source>
</evidence>
<dbReference type="PROSITE" id="PS50987">
    <property type="entry name" value="HTH_ARSR_2"/>
    <property type="match status" value="1"/>
</dbReference>
<dbReference type="NCBIfam" id="NF033788">
    <property type="entry name" value="HTH_metalloreg"/>
    <property type="match status" value="1"/>
</dbReference>
<reference evidence="5" key="1">
    <citation type="submission" date="2021-02" db="EMBL/GenBank/DDBJ databases">
        <title>Natronoglycomyces albus gen. nov., sp. nov, a haloalkaliphilic actinobacterium from a soda solonchak soil.</title>
        <authorList>
            <person name="Sorokin D.Y."/>
            <person name="Khijniak T.V."/>
            <person name="Zakharycheva A.P."/>
            <person name="Boueva O.V."/>
            <person name="Ariskina E.V."/>
            <person name="Hahnke R.L."/>
            <person name="Bunk B."/>
            <person name="Sproer C."/>
            <person name="Schumann P."/>
            <person name="Evtushenko L.I."/>
            <person name="Kublanov I.V."/>
        </authorList>
    </citation>
    <scope>NUCLEOTIDE SEQUENCE</scope>
    <source>
        <strain evidence="5">DSM 106290</strain>
    </source>
</reference>
<dbReference type="KEGG" id="nav:JQS30_11470"/>
<keyword evidence="1" id="KW-0805">Transcription regulation</keyword>
<dbReference type="CDD" id="cd00090">
    <property type="entry name" value="HTH_ARSR"/>
    <property type="match status" value="1"/>
</dbReference>
<dbReference type="SMART" id="SM00418">
    <property type="entry name" value="HTH_ARSR"/>
    <property type="match status" value="1"/>
</dbReference>
<dbReference type="Pfam" id="PF01022">
    <property type="entry name" value="HTH_5"/>
    <property type="match status" value="1"/>
</dbReference>
<dbReference type="Proteomes" id="UP000662939">
    <property type="component" value="Chromosome"/>
</dbReference>
<dbReference type="InterPro" id="IPR001845">
    <property type="entry name" value="HTH_ArsR_DNA-bd_dom"/>
</dbReference>
<dbReference type="SUPFAM" id="SSF46785">
    <property type="entry name" value="Winged helix' DNA-binding domain"/>
    <property type="match status" value="1"/>
</dbReference>
<dbReference type="PANTHER" id="PTHR43132:SF2">
    <property type="entry name" value="ARSENICAL RESISTANCE OPERON REPRESSOR ARSR-RELATED"/>
    <property type="match status" value="1"/>
</dbReference>
<evidence type="ECO:0000256" key="1">
    <source>
        <dbReference type="ARBA" id="ARBA00023015"/>
    </source>
</evidence>
<dbReference type="GO" id="GO:0003677">
    <property type="term" value="F:DNA binding"/>
    <property type="evidence" value="ECO:0007669"/>
    <property type="project" value="UniProtKB-KW"/>
</dbReference>
<protein>
    <submittedName>
        <fullName evidence="5">Helix-turn-helix transcriptional regulator</fullName>
    </submittedName>
</protein>
<dbReference type="GO" id="GO:0003700">
    <property type="term" value="F:DNA-binding transcription factor activity"/>
    <property type="evidence" value="ECO:0007669"/>
    <property type="project" value="InterPro"/>
</dbReference>
<gene>
    <name evidence="5" type="ORF">JQS30_11470</name>
</gene>
<keyword evidence="6" id="KW-1185">Reference proteome</keyword>
<dbReference type="PRINTS" id="PR00778">
    <property type="entry name" value="HTHARSR"/>
</dbReference>
<evidence type="ECO:0000313" key="5">
    <source>
        <dbReference type="EMBL" id="QSB04409.1"/>
    </source>
</evidence>
<name>A0A895XLW9_9ACTN</name>
<evidence type="ECO:0000259" key="4">
    <source>
        <dbReference type="PROSITE" id="PS50987"/>
    </source>
</evidence>
<sequence>MTPRKWPKPDLAVAAEVSRVRFRRVDGRTNSETPSSYEAAGELLRALSAPARIGIVVALNAGPKCVHELVDELDAPQPLISQHLRVLRSAGVVKGKRSGREISYSLTDHHIAHIVTDAVQHVREED</sequence>
<proteinExistence type="predicted"/>
<keyword evidence="3" id="KW-0804">Transcription</keyword>
<feature type="domain" description="HTH arsR-type" evidence="4">
    <location>
        <begin position="32"/>
        <end position="126"/>
    </location>
</feature>
<dbReference type="InterPro" id="IPR051011">
    <property type="entry name" value="Metal_resp_trans_reg"/>
</dbReference>
<dbReference type="InterPro" id="IPR036390">
    <property type="entry name" value="WH_DNA-bd_sf"/>
</dbReference>
<dbReference type="PANTHER" id="PTHR43132">
    <property type="entry name" value="ARSENICAL RESISTANCE OPERON REPRESSOR ARSR-RELATED"/>
    <property type="match status" value="1"/>
</dbReference>
<dbReference type="AlphaFoldDB" id="A0A895XLW9"/>
<organism evidence="5 6">
    <name type="scientific">Natronoglycomyces albus</name>
    <dbReference type="NCBI Taxonomy" id="2811108"/>
    <lineage>
        <taxon>Bacteria</taxon>
        <taxon>Bacillati</taxon>
        <taxon>Actinomycetota</taxon>
        <taxon>Actinomycetes</taxon>
        <taxon>Glycomycetales</taxon>
        <taxon>Glycomycetaceae</taxon>
        <taxon>Natronoglycomyces</taxon>
    </lineage>
</organism>
<dbReference type="EMBL" id="CP070496">
    <property type="protein sequence ID" value="QSB04409.1"/>
    <property type="molecule type" value="Genomic_DNA"/>
</dbReference>
<evidence type="ECO:0000256" key="2">
    <source>
        <dbReference type="ARBA" id="ARBA00023125"/>
    </source>
</evidence>
<dbReference type="Gene3D" id="1.10.10.10">
    <property type="entry name" value="Winged helix-like DNA-binding domain superfamily/Winged helix DNA-binding domain"/>
    <property type="match status" value="1"/>
</dbReference>
<keyword evidence="2" id="KW-0238">DNA-binding</keyword>
<dbReference type="InterPro" id="IPR036388">
    <property type="entry name" value="WH-like_DNA-bd_sf"/>
</dbReference>
<accession>A0A895XLW9</accession>
<dbReference type="InterPro" id="IPR011991">
    <property type="entry name" value="ArsR-like_HTH"/>
</dbReference>
<evidence type="ECO:0000256" key="3">
    <source>
        <dbReference type="ARBA" id="ARBA00023163"/>
    </source>
</evidence>